<proteinExistence type="inferred from homology"/>
<dbReference type="AlphaFoldDB" id="X1H761"/>
<feature type="non-terminal residue" evidence="4">
    <location>
        <position position="228"/>
    </location>
</feature>
<dbReference type="PANTHER" id="PTHR42848:SF1">
    <property type="entry name" value="HOLLIDAY JUNCTION BRANCH MIGRATION COMPLEX SUBUNIT RUVB"/>
    <property type="match status" value="1"/>
</dbReference>
<keyword evidence="1" id="KW-0547">Nucleotide-binding</keyword>
<dbReference type="Pfam" id="PF17864">
    <property type="entry name" value="AAA_lid_4"/>
    <property type="match status" value="1"/>
</dbReference>
<dbReference type="CDD" id="cd00009">
    <property type="entry name" value="AAA"/>
    <property type="match status" value="1"/>
</dbReference>
<dbReference type="PRINTS" id="PR00819">
    <property type="entry name" value="CBXCFQXSUPER"/>
</dbReference>
<evidence type="ECO:0000313" key="4">
    <source>
        <dbReference type="EMBL" id="GAH65237.1"/>
    </source>
</evidence>
<dbReference type="InterPro" id="IPR041445">
    <property type="entry name" value="AAA_lid_4"/>
</dbReference>
<dbReference type="InterPro" id="IPR000641">
    <property type="entry name" value="CbxX/CfxQ"/>
</dbReference>
<dbReference type="HAMAP" id="MF_00016">
    <property type="entry name" value="DNA_HJ_migration_RuvB"/>
    <property type="match status" value="1"/>
</dbReference>
<dbReference type="GO" id="GO:0009378">
    <property type="term" value="F:four-way junction helicase activity"/>
    <property type="evidence" value="ECO:0007669"/>
    <property type="project" value="InterPro"/>
</dbReference>
<dbReference type="SUPFAM" id="SSF52540">
    <property type="entry name" value="P-loop containing nucleoside triphosphate hydrolases"/>
    <property type="match status" value="1"/>
</dbReference>
<dbReference type="NCBIfam" id="NF000868">
    <property type="entry name" value="PRK00080.1"/>
    <property type="match status" value="1"/>
</dbReference>
<reference evidence="4" key="1">
    <citation type="journal article" date="2014" name="Front. Microbiol.">
        <title>High frequency of phylogenetically diverse reductive dehalogenase-homologous genes in deep subseafloor sedimentary metagenomes.</title>
        <authorList>
            <person name="Kawai M."/>
            <person name="Futagami T."/>
            <person name="Toyoda A."/>
            <person name="Takaki Y."/>
            <person name="Nishi S."/>
            <person name="Hori S."/>
            <person name="Arai W."/>
            <person name="Tsubouchi T."/>
            <person name="Morono Y."/>
            <person name="Uchiyama I."/>
            <person name="Ito T."/>
            <person name="Fujiyama A."/>
            <person name="Inagaki F."/>
            <person name="Takami H."/>
        </authorList>
    </citation>
    <scope>NUCLEOTIDE SEQUENCE</scope>
    <source>
        <strain evidence="4">Expedition CK06-06</strain>
    </source>
</reference>
<dbReference type="GO" id="GO:0003677">
    <property type="term" value="F:DNA binding"/>
    <property type="evidence" value="ECO:0007669"/>
    <property type="project" value="InterPro"/>
</dbReference>
<dbReference type="InterPro" id="IPR008824">
    <property type="entry name" value="RuvB-like_N"/>
</dbReference>
<evidence type="ECO:0000256" key="1">
    <source>
        <dbReference type="ARBA" id="ARBA00022741"/>
    </source>
</evidence>
<accession>X1H761</accession>
<dbReference type="InterPro" id="IPR004605">
    <property type="entry name" value="DNA_helicase_Holl-junc_RuvB"/>
</dbReference>
<dbReference type="GO" id="GO:0006281">
    <property type="term" value="P:DNA repair"/>
    <property type="evidence" value="ECO:0007669"/>
    <property type="project" value="InterPro"/>
</dbReference>
<organism evidence="4">
    <name type="scientific">marine sediment metagenome</name>
    <dbReference type="NCBI Taxonomy" id="412755"/>
    <lineage>
        <taxon>unclassified sequences</taxon>
        <taxon>metagenomes</taxon>
        <taxon>ecological metagenomes</taxon>
    </lineage>
</organism>
<dbReference type="Gene3D" id="3.40.50.300">
    <property type="entry name" value="P-loop containing nucleotide triphosphate hydrolases"/>
    <property type="match status" value="1"/>
</dbReference>
<dbReference type="GO" id="GO:0006310">
    <property type="term" value="P:DNA recombination"/>
    <property type="evidence" value="ECO:0007669"/>
    <property type="project" value="InterPro"/>
</dbReference>
<evidence type="ECO:0000256" key="2">
    <source>
        <dbReference type="ARBA" id="ARBA00022840"/>
    </source>
</evidence>
<protein>
    <recommendedName>
        <fullName evidence="3">AAA+ ATPase domain-containing protein</fullName>
    </recommendedName>
</protein>
<dbReference type="SMART" id="SM00382">
    <property type="entry name" value="AAA"/>
    <property type="match status" value="1"/>
</dbReference>
<dbReference type="Pfam" id="PF05496">
    <property type="entry name" value="RuvB_N"/>
    <property type="match status" value="1"/>
</dbReference>
<dbReference type="InterPro" id="IPR027417">
    <property type="entry name" value="P-loop_NTPase"/>
</dbReference>
<evidence type="ECO:0000259" key="3">
    <source>
        <dbReference type="SMART" id="SM00382"/>
    </source>
</evidence>
<dbReference type="GO" id="GO:0005524">
    <property type="term" value="F:ATP binding"/>
    <property type="evidence" value="ECO:0007669"/>
    <property type="project" value="UniProtKB-KW"/>
</dbReference>
<name>X1H761_9ZZZZ</name>
<dbReference type="Gene3D" id="1.10.8.60">
    <property type="match status" value="1"/>
</dbReference>
<sequence>MNEENVYSGFPQENERALENVLRPGSFAEFIGRPSTIQNLKTWIEGAKLRREALDHILFSGPPGLGKTTLAYIIANELQVNIKPTSGPALTRPRDLVGLLTNLQRGDILFIDEIHRLDVRVEEYLYTAMEDFFISIIIDPGPHSRSIKMDLNRFTLIGATTREGLLAPPLRSRFQILERLDFYTTEELRQIVWNSARTLGIGIEDEAAVLIASRCRGTPRVANRFLRR</sequence>
<dbReference type="InterPro" id="IPR003593">
    <property type="entry name" value="AAA+_ATPase"/>
</dbReference>
<keyword evidence="2" id="KW-0067">ATP-binding</keyword>
<dbReference type="PANTHER" id="PTHR42848">
    <property type="match status" value="1"/>
</dbReference>
<dbReference type="EMBL" id="BARU01029293">
    <property type="protein sequence ID" value="GAH65237.1"/>
    <property type="molecule type" value="Genomic_DNA"/>
</dbReference>
<comment type="caution">
    <text evidence="4">The sequence shown here is derived from an EMBL/GenBank/DDBJ whole genome shotgun (WGS) entry which is preliminary data.</text>
</comment>
<gene>
    <name evidence="4" type="ORF">S03H2_46622</name>
</gene>
<feature type="domain" description="AAA+ ATPase" evidence="3">
    <location>
        <begin position="53"/>
        <end position="181"/>
    </location>
</feature>